<sequence length="2420" mass="272996">MRRKSERTASKKAKPSPEKKATEKLKRTRTSKRRKQSTSSEESAEDTSPPCDTEAKIVEPEKKPPQTPTKEKEVSAEDAHEVWHVKTAEVPSDTGEIQKLKICLTRPPSTPERVDRSPRSRRKHSRATSSSDTPSVEAVEDRKKSKHRSKRAARESRDEPDQNQDSQGDEAEVDSEMQPATKDDQITQSTEAVSKSIPDETPMSTTGEEHKTDETEKPTESEKPPIDDQSKESDVQGKSSDADTTVASPKAEDRGDQVEDSKQSDEGSSTQCEAKMETQTTQEAQVTEERSDKNKTTDNKSETSESKPETEDSKEQSKGTQEKEEVTTEQEVSKSEDSSNNSKTEEPESSQNENQKANDNDVVDSFENIDKERRRSVSPDSVKPRREERSKERRRSRELERSESTQSAKDEPIQNGQAAPIVISRKRRWGSRSSKLTTQKSITISTDILKEIIPDVKPVEFEEVIEEKKQHKRIQSNEKLERPVLPKIVIDNTEHMEHYKKEYEERESENIKSREPLAANRRISIVKENDSIIARPPSPPRHKQSCILYITNLVRPFTLPQLKNLLQRTGRISEEGFWIDRIKSKCFVKYETEDQAVETRHALHGVTWPVSNPKTLQVDFSSQEAFDKAKANEDTDNAQATTIPGTVEDWLREQDMKRERGEMDKPWERKAAVVREWDFGKNDKDKDKERPKRDERILEKRRHRTPERSPEPAKKFKKKEEEAPAKLLDDLFRKTKATPCIYWLPLSLSKRSSGVNTWQSMSGACRSCAARIAVTSMEFLNTSNPILSADREYILAPSEVEQVYRYSTTAKFALYEIATQEVTLVADHQRLQLCIFGGGHSLAYVLDNNVYYLPENSSEAIQLTDDGIPGVIYNGHADWVYEEDVMYTGQATWFNPDGSYLAFASYNDTEVESYSYYYFVDKSDPEDLYPELVDLKYPKTIEAPEAVTDDHILGGIIWPTTYEIAAHWLNRRQNYTVLSYFTRTVTDSPWQSQVHVVGAQARCLSCSLVLPDGGPCTWATATASRAGAFMTITCSSPNEPSATFIINPRDNAIVRNRLIGKNRPGSIITTVPLENGFPAPVRLFLPPGLDVNDPDTKYAMVFYVYSGPNTNTVYDTFTVGYHSYLTTSRNVIYMLADGRGSGLKGQDILYSLNNKLGTVEIEDHFVILRQVLERYAFIDPSRVGIWGHNTMYTERYMGLPTEEDNLAGYEAGDVTLLVDKLRGHDFYLMHGNADDNVHYQNAAKLMRALQERDIPFEQMSYPDEAHSLVGVNMHRYNAMNQYWAKCLRLGSAPQAVLKTFTLEELIPLKVDFYPDKLFGEWISDSEFVSKDGAGMYNLSTNGYSVSALSKDLKYLLLTSQVMKVYRYSRIAVYSVYDLESKSINKIGKGPLQAAVWGKGRSLAYIQNNNVYYVPDVTLPAVTTLTTEGVLGEVYFGVADWIYEEEILNAAEALWFSPHGTSLAVAYFNDTLVESASYPIYGDPFDPMNQYPETMSFKYPKAGRVNPMVGLKVFKLGNPSSEARIIPAPVDVIGLDHILGRVSWASDQNLIVLWLNRRQNISILVNCDLTKDKCNLLQQQTEPNGWIDINEPFFDSTGNKMLDIQHMYSGERRFPHATIFNFNTSETEDLSPGNLTVTEILGWNEEKNTVYFIVSPGNLPWQRQLWSSTGGAMRCVSCQQPSCSNVDPMFSPGASFGILSCSSTNVPPKVFLYTAQTDSFKLLKDNFKLSEKFSKYNLPMALFNTISLGDDVMANVKLLLPPVIEKGQKYPMVVRVYAGPGTSRVKDFFDYSEYYNTYLAANRSFIVASIDVRGSKVLGVEAMHAVNNALGTVETKYSFIDPKRVGVWGWSYGGFTTTMMLAKDDQNTIACGAAVAPTLRGRKYLLVHGSGDDNVHFQHSMQLAKELQHADIEFEQVTNRMSTNPPTVVECGPDLQERGTCAIDPCDPDKCYPSPRVVIIGAGMAGLSAAGRLSQRGINNFVVLEAYESKGNNKMRSNYLFDWKTEITLFAYYKLNNKSFFLMKLSRLFYMQKVLCISTSSKVLTCLKNHHNISSENLTWHFDEAALYKEVTKAPSSAWGSADGTLVLYVQYDDSAVSELRFPRIEQGIGGVGASRSGFLLPAFNQSTPFAFPDHVTIRYPTPGSSIPRVKLSIVAVQNSTSPPRWEIKPPNTLDGMEYYLISAQWVGKDNSHTHSEKATDEPWLEVHQQPVYSEDGSAFLLLAAVQEGGGQYYTHIKHVDVERQRLAVLSHGKVEVAQVLAWDEINHLVYYLGSAERPGQRHVYVVQDPSYGGGSNSVRARAEREEPRNGRPGSQQVTEEFMVDWGTYMSSRNDVVYLLETFKYLDVTRVAVWGWGYGGYVTTMLLGSQQDTLKCGIATYADEGHELKGVIEHVYRSMEDYLRECLSLDPEDTKLPPPDR</sequence>
<name>A0ACC0JTX7_CHOFU</name>
<proteinExistence type="predicted"/>
<protein>
    <submittedName>
        <fullName evidence="1">Uncharacterized protein</fullName>
    </submittedName>
</protein>
<keyword evidence="2" id="KW-1185">Reference proteome</keyword>
<reference evidence="1 2" key="1">
    <citation type="journal article" date="2022" name="Genome Biol. Evol.">
        <title>The Spruce Budworm Genome: Reconstructing the Evolutionary History of Antifreeze Proteins.</title>
        <authorList>
            <person name="Beliveau C."/>
            <person name="Gagne P."/>
            <person name="Picq S."/>
            <person name="Vernygora O."/>
            <person name="Keeling C.I."/>
            <person name="Pinkney K."/>
            <person name="Doucet D."/>
            <person name="Wen F."/>
            <person name="Johnston J.S."/>
            <person name="Maaroufi H."/>
            <person name="Boyle B."/>
            <person name="Laroche J."/>
            <person name="Dewar K."/>
            <person name="Juretic N."/>
            <person name="Blackburn G."/>
            <person name="Nisole A."/>
            <person name="Brunet B."/>
            <person name="Brandao M."/>
            <person name="Lumley L."/>
            <person name="Duan J."/>
            <person name="Quan G."/>
            <person name="Lucarotti C.J."/>
            <person name="Roe A.D."/>
            <person name="Sperling F.A.H."/>
            <person name="Levesque R.C."/>
            <person name="Cusson M."/>
        </authorList>
    </citation>
    <scope>NUCLEOTIDE SEQUENCE [LARGE SCALE GENOMIC DNA]</scope>
    <source>
        <strain evidence="1">Glfc:IPQL:Cfum</strain>
    </source>
</reference>
<dbReference type="EMBL" id="CM046103">
    <property type="protein sequence ID" value="KAI8427640.1"/>
    <property type="molecule type" value="Genomic_DNA"/>
</dbReference>
<evidence type="ECO:0000313" key="1">
    <source>
        <dbReference type="EMBL" id="KAI8427640.1"/>
    </source>
</evidence>
<dbReference type="Proteomes" id="UP001064048">
    <property type="component" value="Chromosome 3"/>
</dbReference>
<comment type="caution">
    <text evidence="1">The sequence shown here is derived from an EMBL/GenBank/DDBJ whole genome shotgun (WGS) entry which is preliminary data.</text>
</comment>
<accession>A0ACC0JTX7</accession>
<gene>
    <name evidence="1" type="ORF">MSG28_002118</name>
</gene>
<evidence type="ECO:0000313" key="2">
    <source>
        <dbReference type="Proteomes" id="UP001064048"/>
    </source>
</evidence>
<organism evidence="1 2">
    <name type="scientific">Choristoneura fumiferana</name>
    <name type="common">Spruce budworm moth</name>
    <name type="synonym">Archips fumiferana</name>
    <dbReference type="NCBI Taxonomy" id="7141"/>
    <lineage>
        <taxon>Eukaryota</taxon>
        <taxon>Metazoa</taxon>
        <taxon>Ecdysozoa</taxon>
        <taxon>Arthropoda</taxon>
        <taxon>Hexapoda</taxon>
        <taxon>Insecta</taxon>
        <taxon>Pterygota</taxon>
        <taxon>Neoptera</taxon>
        <taxon>Endopterygota</taxon>
        <taxon>Lepidoptera</taxon>
        <taxon>Glossata</taxon>
        <taxon>Ditrysia</taxon>
        <taxon>Tortricoidea</taxon>
        <taxon>Tortricidae</taxon>
        <taxon>Tortricinae</taxon>
        <taxon>Choristoneura</taxon>
    </lineage>
</organism>